<dbReference type="InterPro" id="IPR027405">
    <property type="entry name" value="YidB-like"/>
</dbReference>
<dbReference type="EMBL" id="CP022278">
    <property type="protein sequence ID" value="ASK26425.1"/>
    <property type="molecule type" value="Genomic_DNA"/>
</dbReference>
<dbReference type="OrthoDB" id="9795283at2"/>
<dbReference type="KEGG" id="nei:BG910_00495"/>
<keyword evidence="2" id="KW-1185">Reference proteome</keyword>
<dbReference type="AlphaFoldDB" id="A0A220RZM4"/>
<dbReference type="InterPro" id="IPR045372">
    <property type="entry name" value="YidB"/>
</dbReference>
<dbReference type="RefSeq" id="WP_089035148.1">
    <property type="nucleotide sequence ID" value="NZ_CP022278.1"/>
</dbReference>
<dbReference type="Pfam" id="PF20159">
    <property type="entry name" value="YidB"/>
    <property type="match status" value="1"/>
</dbReference>
<gene>
    <name evidence="1" type="ORF">BG910_00495</name>
</gene>
<accession>A0A220RZM4</accession>
<name>A0A220RZM4_9NEIS</name>
<reference evidence="1 2" key="1">
    <citation type="submission" date="2017-06" db="EMBL/GenBank/DDBJ databases">
        <title>Neisseria chenwenguii sp. nov., isolated from the intestinal contents of Tibetan Plateau Pika in Yushu, Qinghai Province, China.</title>
        <authorList>
            <person name="Zhang G."/>
        </authorList>
    </citation>
    <scope>NUCLEOTIDE SEQUENCE [LARGE SCALE GENOMIC DNA]</scope>
    <source>
        <strain evidence="1 2">10023</strain>
    </source>
</reference>
<protein>
    <submittedName>
        <fullName evidence="1">Uncharacterized protein</fullName>
    </submittedName>
</protein>
<sequence>MALMDTLLNVASQAMGNGAQGSMAEIARDLVQQQGGLGNLMGKLQQGGLGDALGSWVSTEQSNMPVSGSDLQNALGSDVIGSIAQKFGVDSNQAGDLLAQVLPNLVDSATPNGNAQEADGFGLDDIAGMLMKHLTK</sequence>
<proteinExistence type="predicted"/>
<organism evidence="1 2">
    <name type="scientific">Neisseria chenwenguii</name>
    <dbReference type="NCBI Taxonomy" id="1853278"/>
    <lineage>
        <taxon>Bacteria</taxon>
        <taxon>Pseudomonadati</taxon>
        <taxon>Pseudomonadota</taxon>
        <taxon>Betaproteobacteria</taxon>
        <taxon>Neisseriales</taxon>
        <taxon>Neisseriaceae</taxon>
        <taxon>Neisseria</taxon>
    </lineage>
</organism>
<dbReference type="SUPFAM" id="SSF140804">
    <property type="entry name" value="YidB-like"/>
    <property type="match status" value="1"/>
</dbReference>
<evidence type="ECO:0000313" key="2">
    <source>
        <dbReference type="Proteomes" id="UP000198238"/>
    </source>
</evidence>
<dbReference type="Gene3D" id="1.10.10.690">
    <property type="entry name" value="YidB-like"/>
    <property type="match status" value="1"/>
</dbReference>
<evidence type="ECO:0000313" key="1">
    <source>
        <dbReference type="EMBL" id="ASK26425.1"/>
    </source>
</evidence>
<dbReference type="Proteomes" id="UP000198238">
    <property type="component" value="Chromosome"/>
</dbReference>